<evidence type="ECO:0000259" key="1">
    <source>
        <dbReference type="Pfam" id="PF16363"/>
    </source>
</evidence>
<dbReference type="Gene3D" id="3.90.25.10">
    <property type="entry name" value="UDP-galactose 4-epimerase, domain 1"/>
    <property type="match status" value="1"/>
</dbReference>
<dbReference type="InterPro" id="IPR036291">
    <property type="entry name" value="NAD(P)-bd_dom_sf"/>
</dbReference>
<dbReference type="EMBL" id="FOLW01000007">
    <property type="protein sequence ID" value="SFD04382.1"/>
    <property type="molecule type" value="Genomic_DNA"/>
</dbReference>
<dbReference type="Gene3D" id="3.40.50.720">
    <property type="entry name" value="NAD(P)-binding Rossmann-like Domain"/>
    <property type="match status" value="1"/>
</dbReference>
<feature type="domain" description="NAD(P)-binding" evidence="1">
    <location>
        <begin position="13"/>
        <end position="327"/>
    </location>
</feature>
<dbReference type="Pfam" id="PF16363">
    <property type="entry name" value="GDP_Man_Dehyd"/>
    <property type="match status" value="1"/>
</dbReference>
<dbReference type="CDD" id="cd05252">
    <property type="entry name" value="CDP_GD_SDR_e"/>
    <property type="match status" value="1"/>
</dbReference>
<evidence type="ECO:0000313" key="2">
    <source>
        <dbReference type="EMBL" id="SFD04382.1"/>
    </source>
</evidence>
<dbReference type="RefSeq" id="WP_074823251.1">
    <property type="nucleotide sequence ID" value="NZ_FOLW01000007.1"/>
</dbReference>
<dbReference type="NCBIfam" id="TIGR02622">
    <property type="entry name" value="CDP_4_6_dhtase"/>
    <property type="match status" value="1"/>
</dbReference>
<dbReference type="AlphaFoldDB" id="A0AAJ4WBK2"/>
<comment type="caution">
    <text evidence="2">The sequence shown here is derived from an EMBL/GenBank/DDBJ whole genome shotgun (WGS) entry which is preliminary data.</text>
</comment>
<reference evidence="2 3" key="1">
    <citation type="submission" date="2016-10" db="EMBL/GenBank/DDBJ databases">
        <authorList>
            <person name="Varghese N."/>
            <person name="Submissions S."/>
        </authorList>
    </citation>
    <scope>NUCLEOTIDE SEQUENCE [LARGE SCALE GENOMIC DNA]</scope>
    <source>
        <strain evidence="2 3">DSM 5563</strain>
    </source>
</reference>
<protein>
    <submittedName>
        <fullName evidence="2">CDP-glucose 4,6-dehydratase</fullName>
    </submittedName>
</protein>
<proteinExistence type="predicted"/>
<dbReference type="PANTHER" id="PTHR43000">
    <property type="entry name" value="DTDP-D-GLUCOSE 4,6-DEHYDRATASE-RELATED"/>
    <property type="match status" value="1"/>
</dbReference>
<dbReference type="SUPFAM" id="SSF51735">
    <property type="entry name" value="NAD(P)-binding Rossmann-fold domains"/>
    <property type="match status" value="1"/>
</dbReference>
<dbReference type="InterPro" id="IPR013445">
    <property type="entry name" value="CDP_4_6_deHydtase"/>
</dbReference>
<dbReference type="Proteomes" id="UP000226420">
    <property type="component" value="Unassembled WGS sequence"/>
</dbReference>
<dbReference type="InterPro" id="IPR016040">
    <property type="entry name" value="NAD(P)-bd_dom"/>
</dbReference>
<sequence length="359" mass="40817">MIEQTFWQGKRVFVTGHTGFKGSWMSLWLQNMGATVCGYSLPAPTTPSLFECASVASHMISIEGDIRDYKALHKAINEFKPEIIFHMAAQPLVRLSYDEPVDTYSTNVMGTVHLLEVVRHIEGIKAVVNITSDKCYENKEWLWGYRENEPMGGYDPYSNSKGCAELVTSAYRDSYFNPAQYQQHGIGLATVRAGNVIGGGDWAADRLVPDILKAFEKSEAVTVRNPNAIRPWQHVLEPLSGYLLLAQYLYSNGAEYSEGWNFGPNDSDATTVGEIVEQMVNLWGENARWILDGQNHPHEAHYLKLDCSKAKMRLNWSPRWDLEEALTRIVAWHKTWLNTADMFDYCIREINDYMNTSKN</sequence>
<gene>
    <name evidence="2" type="ORF">SAMN02745723_10751</name>
</gene>
<name>A0AAJ4WBK2_9GAMM</name>
<organism evidence="2 3">
    <name type="scientific">Pragia fontium DSM 5563 = ATCC 49100</name>
    <dbReference type="NCBI Taxonomy" id="1122977"/>
    <lineage>
        <taxon>Bacteria</taxon>
        <taxon>Pseudomonadati</taxon>
        <taxon>Pseudomonadota</taxon>
        <taxon>Gammaproteobacteria</taxon>
        <taxon>Enterobacterales</taxon>
        <taxon>Budviciaceae</taxon>
        <taxon>Pragia</taxon>
    </lineage>
</organism>
<evidence type="ECO:0000313" key="3">
    <source>
        <dbReference type="Proteomes" id="UP000226420"/>
    </source>
</evidence>
<accession>A0AAJ4WBK2</accession>